<evidence type="ECO:0000256" key="4">
    <source>
        <dbReference type="ARBA" id="ARBA00023136"/>
    </source>
</evidence>
<evidence type="ECO:0000256" key="5">
    <source>
        <dbReference type="ARBA" id="ARBA00023237"/>
    </source>
</evidence>
<comment type="subcellular location">
    <subcellularLocation>
        <location evidence="1">Cell outer membrane</location>
    </subcellularLocation>
</comment>
<dbReference type="InterPro" id="IPR036709">
    <property type="entry name" value="Autotransporte_beta_dom_sf"/>
</dbReference>
<dbReference type="OrthoDB" id="8562138at2"/>
<evidence type="ECO:0000256" key="1">
    <source>
        <dbReference type="ARBA" id="ARBA00004442"/>
    </source>
</evidence>
<protein>
    <submittedName>
        <fullName evidence="7">MltA-interacting MipA family protein</fullName>
    </submittedName>
</protein>
<dbReference type="GO" id="GO:0009252">
    <property type="term" value="P:peptidoglycan biosynthetic process"/>
    <property type="evidence" value="ECO:0007669"/>
    <property type="project" value="TreeGrafter"/>
</dbReference>
<dbReference type="RefSeq" id="WP_008488324.1">
    <property type="nucleotide sequence ID" value="NZ_AMRG01000006.1"/>
</dbReference>
<dbReference type="GO" id="GO:0009279">
    <property type="term" value="C:cell outer membrane"/>
    <property type="evidence" value="ECO:0007669"/>
    <property type="project" value="UniProtKB-SubCell"/>
</dbReference>
<accession>K2KPA7</accession>
<dbReference type="eggNOG" id="COG3713">
    <property type="taxonomic scope" value="Bacteria"/>
</dbReference>
<evidence type="ECO:0000313" key="8">
    <source>
        <dbReference type="Proteomes" id="UP000014115"/>
    </source>
</evidence>
<dbReference type="InterPro" id="IPR006315">
    <property type="entry name" value="OM_autotransptr_brl_dom"/>
</dbReference>
<dbReference type="Pfam" id="PF06629">
    <property type="entry name" value="MipA"/>
    <property type="match status" value="1"/>
</dbReference>
<gene>
    <name evidence="7" type="ORF">A10D4_05851</name>
</gene>
<keyword evidence="5" id="KW-0998">Cell outer membrane</keyword>
<feature type="chain" id="PRO_5003862524" evidence="6">
    <location>
        <begin position="27"/>
        <end position="257"/>
    </location>
</feature>
<dbReference type="EMBL" id="AMRG01000006">
    <property type="protein sequence ID" value="EKE84194.1"/>
    <property type="molecule type" value="Genomic_DNA"/>
</dbReference>
<dbReference type="PANTHER" id="PTHR38776">
    <property type="entry name" value="MLTA-INTERACTING PROTEIN-RELATED"/>
    <property type="match status" value="1"/>
</dbReference>
<evidence type="ECO:0000313" key="7">
    <source>
        <dbReference type="EMBL" id="EKE84194.1"/>
    </source>
</evidence>
<keyword evidence="3 6" id="KW-0732">Signal</keyword>
<keyword evidence="4" id="KW-0472">Membrane</keyword>
<dbReference type="PATRIC" id="fig|740709.3.peg.1195"/>
<organism evidence="7 8">
    <name type="scientific">Idiomarina xiamenensis 10-D-4</name>
    <dbReference type="NCBI Taxonomy" id="740709"/>
    <lineage>
        <taxon>Bacteria</taxon>
        <taxon>Pseudomonadati</taxon>
        <taxon>Pseudomonadota</taxon>
        <taxon>Gammaproteobacteria</taxon>
        <taxon>Alteromonadales</taxon>
        <taxon>Idiomarinaceae</taxon>
        <taxon>Idiomarina</taxon>
    </lineage>
</organism>
<dbReference type="PANTHER" id="PTHR38776:SF1">
    <property type="entry name" value="MLTA-INTERACTING PROTEIN-RELATED"/>
    <property type="match status" value="1"/>
</dbReference>
<proteinExistence type="inferred from homology"/>
<comment type="similarity">
    <text evidence="2">Belongs to the MipA/OmpV family.</text>
</comment>
<dbReference type="InterPro" id="IPR010583">
    <property type="entry name" value="MipA"/>
</dbReference>
<dbReference type="Gene3D" id="2.40.128.130">
    <property type="entry name" value="Autotransporter beta-domain"/>
    <property type="match status" value="1"/>
</dbReference>
<sequence length="257" mass="28859">MTLRCSVSRLTIPAMMTFLMLSPAQAQQDDSQETQWGLGVGAGIKQKEYQGDDSQSRIIPVLYAENRWLRLIGPNLDIKLASFADVSFNVRAKFALGDGYEAEDSWLLTGMAERKASIWLGPQATWQTAIGDFSAELLTDTMSHSEGLQASLSYGKTFAMNQHWSIEPKLKLTWLNDDYVDYYYGVSAAEATPERAFYTADASLNYSAEVAFHYQLDRRHRFSFAASYTQLGSDIKDSPIVDQSGLGQVAFIYLYRF</sequence>
<dbReference type="Proteomes" id="UP000014115">
    <property type="component" value="Unassembled WGS sequence"/>
</dbReference>
<name>K2KPA7_9GAMM</name>
<evidence type="ECO:0000256" key="6">
    <source>
        <dbReference type="SAM" id="SignalP"/>
    </source>
</evidence>
<dbReference type="SUPFAM" id="SSF103515">
    <property type="entry name" value="Autotransporter"/>
    <property type="match status" value="1"/>
</dbReference>
<feature type="signal peptide" evidence="6">
    <location>
        <begin position="1"/>
        <end position="26"/>
    </location>
</feature>
<evidence type="ECO:0000256" key="3">
    <source>
        <dbReference type="ARBA" id="ARBA00022729"/>
    </source>
</evidence>
<reference evidence="7 8" key="1">
    <citation type="journal article" date="2012" name="J. Bacteriol.">
        <title>Genome Sequence of Idiomarina xiamenensis Type Strain 10-D-4.</title>
        <authorList>
            <person name="Lai Q."/>
            <person name="Wang L."/>
            <person name="Wang W."/>
            <person name="Shao Z."/>
        </authorList>
    </citation>
    <scope>NUCLEOTIDE SEQUENCE [LARGE SCALE GENOMIC DNA]</scope>
    <source>
        <strain evidence="7 8">10-D-4</strain>
    </source>
</reference>
<keyword evidence="8" id="KW-1185">Reference proteome</keyword>
<dbReference type="STRING" id="740709.A10D4_05851"/>
<comment type="caution">
    <text evidence="7">The sequence shown here is derived from an EMBL/GenBank/DDBJ whole genome shotgun (WGS) entry which is preliminary data.</text>
</comment>
<dbReference type="NCBIfam" id="TIGR01414">
    <property type="entry name" value="autotrans_barl"/>
    <property type="match status" value="1"/>
</dbReference>
<dbReference type="AlphaFoldDB" id="K2KPA7"/>
<evidence type="ECO:0000256" key="2">
    <source>
        <dbReference type="ARBA" id="ARBA00005722"/>
    </source>
</evidence>